<gene>
    <name evidence="1" type="ORF">JOF56_007934</name>
</gene>
<dbReference type="RefSeq" id="WP_209644478.1">
    <property type="nucleotide sequence ID" value="NZ_JAGINW010000001.1"/>
</dbReference>
<evidence type="ECO:0000313" key="2">
    <source>
        <dbReference type="Proteomes" id="UP001519332"/>
    </source>
</evidence>
<comment type="caution">
    <text evidence="1">The sequence shown here is derived from an EMBL/GenBank/DDBJ whole genome shotgun (WGS) entry which is preliminary data.</text>
</comment>
<accession>A0ABS4TUA4</accession>
<dbReference type="Proteomes" id="UP001519332">
    <property type="component" value="Unassembled WGS sequence"/>
</dbReference>
<name>A0ABS4TUA4_9PSEU</name>
<evidence type="ECO:0000313" key="1">
    <source>
        <dbReference type="EMBL" id="MBP2327549.1"/>
    </source>
</evidence>
<protein>
    <submittedName>
        <fullName evidence="1">Uncharacterized protein</fullName>
    </submittedName>
</protein>
<reference evidence="1 2" key="1">
    <citation type="submission" date="2021-03" db="EMBL/GenBank/DDBJ databases">
        <title>Sequencing the genomes of 1000 actinobacteria strains.</title>
        <authorList>
            <person name="Klenk H.-P."/>
        </authorList>
    </citation>
    <scope>NUCLEOTIDE SEQUENCE [LARGE SCALE GENOMIC DNA]</scope>
    <source>
        <strain evidence="1 2">DSM 46670</strain>
    </source>
</reference>
<dbReference type="EMBL" id="JAGINW010000001">
    <property type="protein sequence ID" value="MBP2327549.1"/>
    <property type="molecule type" value="Genomic_DNA"/>
</dbReference>
<sequence length="65" mass="7209">MPDPRNTGMDSPEAIDGMAEQRRTAALALLERRFGQPPAWALDDVYRDHYGVENPFPPPRTADAG</sequence>
<organism evidence="1 2">
    <name type="scientific">Kibdelosporangium banguiense</name>
    <dbReference type="NCBI Taxonomy" id="1365924"/>
    <lineage>
        <taxon>Bacteria</taxon>
        <taxon>Bacillati</taxon>
        <taxon>Actinomycetota</taxon>
        <taxon>Actinomycetes</taxon>
        <taxon>Pseudonocardiales</taxon>
        <taxon>Pseudonocardiaceae</taxon>
        <taxon>Kibdelosporangium</taxon>
    </lineage>
</organism>
<proteinExistence type="predicted"/>
<keyword evidence="2" id="KW-1185">Reference proteome</keyword>